<dbReference type="Proteomes" id="UP000018951">
    <property type="component" value="Unassembled WGS sequence"/>
</dbReference>
<feature type="transmembrane region" description="Helical" evidence="1">
    <location>
        <begin position="195"/>
        <end position="213"/>
    </location>
</feature>
<keyword evidence="1" id="KW-0812">Transmembrane</keyword>
<dbReference type="AlphaFoldDB" id="W2V1S1"/>
<sequence>MIPIVVLVGLFNKYIYRFLDNIVGKFLQRLQSKNPQEYENSLVISGFIRNNLHDYEKVYYYLNEDFDNRRPTILVIPGILLHFDSQLIVKQLQCFRSQGFNVCIVGSSETCTNYEHMQESAIYQNVLTALFNQKNISKNGLIIAGHCYGATIALNTAVHFLQESTFDGCLTVLALNATRTLPIGLAGFLTRDLPVIVKSIVFALVFIVFHFSTKYQSCDNYYNLHKIKNDIPSEILERIFLSCKNYLKDDTTGLPDANEQFMSIERNFLVDLVRPIKNIALYDPHAELDIGITNIPHCNFCLTELELENYKNSLKKNNIL</sequence>
<evidence type="ECO:0000256" key="1">
    <source>
        <dbReference type="SAM" id="Phobius"/>
    </source>
</evidence>
<dbReference type="Gene3D" id="3.40.50.1820">
    <property type="entry name" value="alpha/beta hydrolase"/>
    <property type="match status" value="1"/>
</dbReference>
<keyword evidence="1" id="KW-1133">Transmembrane helix</keyword>
<accession>W2V1S1</accession>
<keyword evidence="3" id="KW-1185">Reference proteome</keyword>
<comment type="caution">
    <text evidence="2">The sequence shown here is derived from an EMBL/GenBank/DDBJ whole genome shotgun (WGS) entry which is preliminary data.</text>
</comment>
<dbReference type="EMBL" id="AXCJ01000001">
    <property type="protein sequence ID" value="ETO91607.1"/>
    <property type="molecule type" value="Genomic_DNA"/>
</dbReference>
<proteinExistence type="predicted"/>
<reference evidence="2 3" key="1">
    <citation type="journal article" date="2013" name="PLoS ONE">
        <title>Bacterial endosymbiosis in a chordate host: long-term co-evolution and conservation of secondary metabolism.</title>
        <authorList>
            <person name="Kwan J.C."/>
            <person name="Schmidt E.W."/>
        </authorList>
    </citation>
    <scope>NUCLEOTIDE SEQUENCE [LARGE SCALE GENOMIC DNA]</scope>
    <source>
        <strain evidence="3">L6</strain>
    </source>
</reference>
<gene>
    <name evidence="2" type="ORF">P857_776</name>
</gene>
<evidence type="ECO:0000313" key="3">
    <source>
        <dbReference type="Proteomes" id="UP000018951"/>
    </source>
</evidence>
<organism evidence="2 3">
    <name type="scientific">Candidatus Xenolissoclinum pacificiensis L6</name>
    <dbReference type="NCBI Taxonomy" id="1401685"/>
    <lineage>
        <taxon>Bacteria</taxon>
        <taxon>Pseudomonadati</taxon>
        <taxon>Pseudomonadota</taxon>
        <taxon>Alphaproteobacteria</taxon>
        <taxon>Rickettsiales</taxon>
        <taxon>Anaplasmataceae</taxon>
        <taxon>Candidatus Xenolissoclinum</taxon>
    </lineage>
</organism>
<keyword evidence="1" id="KW-0472">Membrane</keyword>
<dbReference type="SUPFAM" id="SSF53474">
    <property type="entry name" value="alpha/beta-Hydrolases"/>
    <property type="match status" value="1"/>
</dbReference>
<dbReference type="InterPro" id="IPR029058">
    <property type="entry name" value="AB_hydrolase_fold"/>
</dbReference>
<protein>
    <submittedName>
        <fullName evidence="2">Uncharacterized protein</fullName>
    </submittedName>
</protein>
<evidence type="ECO:0000313" key="2">
    <source>
        <dbReference type="EMBL" id="ETO91607.1"/>
    </source>
</evidence>
<name>W2V1S1_9RICK</name>